<comment type="similarity">
    <text evidence="4">Belongs to the actin family.</text>
</comment>
<sequence length="802" mass="88375">MGLAGNVDPALVEPTVVGYPQGAAGGRAPPSPLADLDYVIGSAALSPAYAVSYPMKQGLITDWDSMEKLWASCFYKCLKVFPEDQYVILTEPPLNPPEARELTAEIFFETFDAPGLHIGVQAVLALYASFAAAERKQKEPGRTLTGLVVDSGDGCTHAIPVAEGYVIGSHIKSIPLAGRDVTSFTQQLLRERGEPIPPEQSLEVARQIKERHAYVCADMVKEFAKYDESPAKYLRQYEGAHCRTGQPFVVDVGYERFLGPEIFFNPEIYSPDYSTPLPRVLDSVIQNCPIDTRRALYGNIVLSGGTTMFKDFGRRIQRDLKRAVEARTQGAASEVEVNVMSHPMQRYAVWFGGSVLGMSPGFKDVVRTREEYFEYGPGIVRNNPVFRIATRQRKLVGSEDSAPAEPEKRQQGEAHREKRLSGPLASFGSMGAPAEQCENDVGSPDSLLASPVGISAASLEPVLSKDQLHAAKGNPGIQEQPAQLLVTPDTPAQQHSSGFSEWLRTERAKGDTFGYCLALAFHVVTLSKYKTLPASHIVYYSLYTAAVACLLAVQRSGHPAYAAWRDWVQAAIRLDVFLSPARISIWEQSVSLPPPSLPGPAILSYLATLPVACSNTFAVHLLMLPFAHPLGLWPHLLVQTICVARVAVGVFTRQLCQKRMFMHPTTEAVLCDAYQWLESFMLPSFRPLTPYQAGVLQPERRCLAVVLWLVVVLGFVASITVQVILDARLYRRFLQEQHYQRQQHDPQPAIARAKGRLGVAYDRLYDGLTGRYLLGLASACSNPYLWALLSIVLWDALVVVIS</sequence>
<dbReference type="GO" id="GO:0005524">
    <property type="term" value="F:ATP binding"/>
    <property type="evidence" value="ECO:0007669"/>
    <property type="project" value="UniProtKB-KW"/>
</dbReference>
<dbReference type="Pfam" id="PF00022">
    <property type="entry name" value="Actin"/>
    <property type="match status" value="1"/>
</dbReference>
<keyword evidence="6" id="KW-0812">Transmembrane</keyword>
<keyword evidence="6" id="KW-1133">Transmembrane helix</keyword>
<evidence type="ECO:0000313" key="7">
    <source>
        <dbReference type="EMBL" id="BAU61516.1"/>
    </source>
</evidence>
<organism evidence="7">
    <name type="scientific">Parachlorella kessleri</name>
    <name type="common">Green alga</name>
    <name type="synonym">Chlorella kessleri</name>
    <dbReference type="NCBI Taxonomy" id="3074"/>
    <lineage>
        <taxon>Eukaryota</taxon>
        <taxon>Viridiplantae</taxon>
        <taxon>Chlorophyta</taxon>
        <taxon>core chlorophytes</taxon>
        <taxon>Trebouxiophyceae</taxon>
        <taxon>Chlorellales</taxon>
        <taxon>Chlorellaceae</taxon>
        <taxon>Parachlorella</taxon>
    </lineage>
</organism>
<evidence type="ECO:0000256" key="1">
    <source>
        <dbReference type="ARBA" id="ARBA00022741"/>
    </source>
</evidence>
<evidence type="ECO:0000256" key="5">
    <source>
        <dbReference type="SAM" id="MobiDB-lite"/>
    </source>
</evidence>
<dbReference type="Gene3D" id="3.90.640.10">
    <property type="entry name" value="Actin, Chain A, domain 4"/>
    <property type="match status" value="1"/>
</dbReference>
<dbReference type="FunFam" id="3.90.640.10:FF:000006">
    <property type="entry name" value="Actin-related protein 3 (ARP3)"/>
    <property type="match status" value="1"/>
</dbReference>
<keyword evidence="1" id="KW-0547">Nucleotide-binding</keyword>
<feature type="transmembrane region" description="Helical" evidence="6">
    <location>
        <begin position="632"/>
        <end position="652"/>
    </location>
</feature>
<evidence type="ECO:0000256" key="2">
    <source>
        <dbReference type="ARBA" id="ARBA00022840"/>
    </source>
</evidence>
<keyword evidence="2" id="KW-0067">ATP-binding</keyword>
<evidence type="ECO:0000256" key="3">
    <source>
        <dbReference type="ARBA" id="ARBA00023203"/>
    </source>
</evidence>
<dbReference type="GO" id="GO:0003779">
    <property type="term" value="F:actin binding"/>
    <property type="evidence" value="ECO:0007669"/>
    <property type="project" value="UniProtKB-KW"/>
</dbReference>
<dbReference type="PANTHER" id="PTHR11937">
    <property type="entry name" value="ACTIN"/>
    <property type="match status" value="1"/>
</dbReference>
<feature type="compositionally biased region" description="Basic and acidic residues" evidence="5">
    <location>
        <begin position="405"/>
        <end position="420"/>
    </location>
</feature>
<feature type="transmembrane region" description="Helical" evidence="6">
    <location>
        <begin position="784"/>
        <end position="801"/>
    </location>
</feature>
<protein>
    <submittedName>
        <fullName evidence="7">Actin related protein3</fullName>
    </submittedName>
</protein>
<dbReference type="CDD" id="cd10221">
    <property type="entry name" value="ASKHA_NBD_Arp3-like"/>
    <property type="match status" value="1"/>
</dbReference>
<name>A0A140JWN9_PARKE</name>
<dbReference type="FunFam" id="3.30.420.40:FF:000050">
    <property type="entry name" value="Actin, alpha skeletal muscle"/>
    <property type="match status" value="1"/>
</dbReference>
<dbReference type="AlphaFoldDB" id="A0A140JWN9"/>
<accession>A0A140JWN9</accession>
<keyword evidence="6" id="KW-0472">Membrane</keyword>
<keyword evidence="3" id="KW-0009">Actin-binding</keyword>
<evidence type="ECO:0000256" key="4">
    <source>
        <dbReference type="RuleBase" id="RU000487"/>
    </source>
</evidence>
<reference evidence="7" key="1">
    <citation type="submission" date="2016-02" db="EMBL/GenBank/DDBJ databases">
        <title>Deciphering the relationship between phosphate accumulation dynamics and electron-dense body ultrastructure in Parachlorella kessleri.</title>
        <authorList>
            <person name="Ota S."/>
            <person name="Yoshihara M."/>
            <person name="Yamazaki T."/>
            <person name="Takeshita T."/>
            <person name="Hiram A."/>
            <person name="Konomi M."/>
            <person name="Oshima K."/>
            <person name="Hattori M."/>
            <person name="Bisova K."/>
            <person name="Zachleder V."/>
            <person name="Kawano S."/>
        </authorList>
    </citation>
    <scope>NUCLEOTIDE SEQUENCE</scope>
    <source>
        <strain evidence="7">NIES-2152</strain>
    </source>
</reference>
<proteinExistence type="evidence at transcript level"/>
<dbReference type="EMBL" id="LC128312">
    <property type="protein sequence ID" value="BAU61516.1"/>
    <property type="molecule type" value="mRNA"/>
</dbReference>
<dbReference type="SUPFAM" id="SSF53067">
    <property type="entry name" value="Actin-like ATPase domain"/>
    <property type="match status" value="2"/>
</dbReference>
<dbReference type="InterPro" id="IPR004000">
    <property type="entry name" value="Actin"/>
</dbReference>
<feature type="region of interest" description="Disordered" evidence="5">
    <location>
        <begin position="394"/>
        <end position="442"/>
    </location>
</feature>
<feature type="transmembrane region" description="Helical" evidence="6">
    <location>
        <begin position="702"/>
        <end position="725"/>
    </location>
</feature>
<evidence type="ECO:0000256" key="6">
    <source>
        <dbReference type="SAM" id="Phobius"/>
    </source>
</evidence>
<dbReference type="InterPro" id="IPR043129">
    <property type="entry name" value="ATPase_NBD"/>
</dbReference>
<dbReference type="Gene3D" id="3.30.420.40">
    <property type="match status" value="2"/>
</dbReference>
<dbReference type="SMART" id="SM00268">
    <property type="entry name" value="ACTIN"/>
    <property type="match status" value="1"/>
</dbReference>
<gene>
    <name evidence="7" type="primary">PkArp3</name>
</gene>